<dbReference type="EMBL" id="BPLR01008485">
    <property type="protein sequence ID" value="GIY25043.1"/>
    <property type="molecule type" value="Genomic_DNA"/>
</dbReference>
<protein>
    <submittedName>
        <fullName evidence="1">RNase H domain-containing protein</fullName>
    </submittedName>
</protein>
<name>A0AAV4RRV3_CAEEX</name>
<dbReference type="Gene3D" id="3.30.420.10">
    <property type="entry name" value="Ribonuclease H-like superfamily/Ribonuclease H"/>
    <property type="match status" value="1"/>
</dbReference>
<evidence type="ECO:0000313" key="2">
    <source>
        <dbReference type="Proteomes" id="UP001054945"/>
    </source>
</evidence>
<organism evidence="1 2">
    <name type="scientific">Caerostris extrusa</name>
    <name type="common">Bark spider</name>
    <name type="synonym">Caerostris bankana</name>
    <dbReference type="NCBI Taxonomy" id="172846"/>
    <lineage>
        <taxon>Eukaryota</taxon>
        <taxon>Metazoa</taxon>
        <taxon>Ecdysozoa</taxon>
        <taxon>Arthropoda</taxon>
        <taxon>Chelicerata</taxon>
        <taxon>Arachnida</taxon>
        <taxon>Araneae</taxon>
        <taxon>Araneomorphae</taxon>
        <taxon>Entelegynae</taxon>
        <taxon>Araneoidea</taxon>
        <taxon>Araneidae</taxon>
        <taxon>Caerostris</taxon>
    </lineage>
</organism>
<dbReference type="InterPro" id="IPR012337">
    <property type="entry name" value="RNaseH-like_sf"/>
</dbReference>
<gene>
    <name evidence="1" type="primary">AVEN_243129_1</name>
    <name evidence="1" type="ORF">CEXT_243501</name>
</gene>
<dbReference type="AlphaFoldDB" id="A0AAV4RRV3"/>
<reference evidence="1 2" key="1">
    <citation type="submission" date="2021-06" db="EMBL/GenBank/DDBJ databases">
        <title>Caerostris extrusa draft genome.</title>
        <authorList>
            <person name="Kono N."/>
            <person name="Arakawa K."/>
        </authorList>
    </citation>
    <scope>NUCLEOTIDE SEQUENCE [LARGE SCALE GENOMIC DNA]</scope>
</reference>
<sequence>MNDRVGGAFVVLQQDKETFFRSFRLSDWATVYMAELVAIEKAIDFAISHSFSPVNVISDSRSVKFVCSGLKLMLATWEMKEQTRLPKKLPISRQFKSTPYLHFIKQTIKKDILAEWQDRWSNSIKGREVFILLPKVNLTRVQGDFFINQLISGHGTLAAYQNRFLERLQPALVDTHWKTGSISSLIAPSGTVFVRNSSRQSSRVLRLSSYSLMTDPEMD</sequence>
<evidence type="ECO:0000313" key="1">
    <source>
        <dbReference type="EMBL" id="GIY25043.1"/>
    </source>
</evidence>
<dbReference type="GO" id="GO:0003676">
    <property type="term" value="F:nucleic acid binding"/>
    <property type="evidence" value="ECO:0007669"/>
    <property type="project" value="InterPro"/>
</dbReference>
<dbReference type="InterPro" id="IPR036397">
    <property type="entry name" value="RNaseH_sf"/>
</dbReference>
<dbReference type="Proteomes" id="UP001054945">
    <property type="component" value="Unassembled WGS sequence"/>
</dbReference>
<proteinExistence type="predicted"/>
<dbReference type="SUPFAM" id="SSF53098">
    <property type="entry name" value="Ribonuclease H-like"/>
    <property type="match status" value="1"/>
</dbReference>
<comment type="caution">
    <text evidence="1">The sequence shown here is derived from an EMBL/GenBank/DDBJ whole genome shotgun (WGS) entry which is preliminary data.</text>
</comment>
<accession>A0AAV4RRV3</accession>
<keyword evidence="2" id="KW-1185">Reference proteome</keyword>